<accession>A0A8J6NS13</accession>
<dbReference type="EMBL" id="JACNIG010000238">
    <property type="protein sequence ID" value="MBC8432616.1"/>
    <property type="molecule type" value="Genomic_DNA"/>
</dbReference>
<evidence type="ECO:0000313" key="4">
    <source>
        <dbReference type="EMBL" id="MBC8432616.1"/>
    </source>
</evidence>
<dbReference type="Gene3D" id="3.60.110.10">
    <property type="entry name" value="Carbon-nitrogen hydrolase"/>
    <property type="match status" value="1"/>
</dbReference>
<dbReference type="PROSITE" id="PS50263">
    <property type="entry name" value="CN_HYDROLASE"/>
    <property type="match status" value="1"/>
</dbReference>
<gene>
    <name evidence="4" type="ORF">H8D96_11955</name>
</gene>
<evidence type="ECO:0000313" key="5">
    <source>
        <dbReference type="Proteomes" id="UP000605201"/>
    </source>
</evidence>
<feature type="domain" description="CN hydrolase" evidence="2">
    <location>
        <begin position="229"/>
        <end position="485"/>
    </location>
</feature>
<comment type="caution">
    <text evidence="4">The sequence shown here is derived from an EMBL/GenBank/DDBJ whole genome shotgun (WGS) entry which is preliminary data.</text>
</comment>
<dbReference type="SUPFAM" id="SSF55729">
    <property type="entry name" value="Acyl-CoA N-acyltransferases (Nat)"/>
    <property type="match status" value="1"/>
</dbReference>
<dbReference type="PANTHER" id="PTHR23088:SF50">
    <property type="entry name" value="HYDROLASE YHCX"/>
    <property type="match status" value="1"/>
</dbReference>
<dbReference type="AlphaFoldDB" id="A0A8J6NS13"/>
<dbReference type="InterPro" id="IPR000182">
    <property type="entry name" value="GNAT_dom"/>
</dbReference>
<dbReference type="Gene3D" id="3.40.630.30">
    <property type="match status" value="1"/>
</dbReference>
<dbReference type="CDD" id="cd07574">
    <property type="entry name" value="nitrilase_Rim1_like"/>
    <property type="match status" value="1"/>
</dbReference>
<proteinExistence type="inferred from homology"/>
<organism evidence="4 5">
    <name type="scientific">Candidatus Desulfatibia vada</name>
    <dbReference type="NCBI Taxonomy" id="2841696"/>
    <lineage>
        <taxon>Bacteria</taxon>
        <taxon>Pseudomonadati</taxon>
        <taxon>Thermodesulfobacteriota</taxon>
        <taxon>Desulfobacteria</taxon>
        <taxon>Desulfobacterales</taxon>
        <taxon>Desulfobacterales incertae sedis</taxon>
        <taxon>Candidatus Desulfatibia</taxon>
    </lineage>
</organism>
<dbReference type="InterPro" id="IPR003010">
    <property type="entry name" value="C-N_Hydrolase"/>
</dbReference>
<dbReference type="CDD" id="cd04301">
    <property type="entry name" value="NAT_SF"/>
    <property type="match status" value="1"/>
</dbReference>
<dbReference type="PROSITE" id="PS01227">
    <property type="entry name" value="UPF0012"/>
    <property type="match status" value="1"/>
</dbReference>
<dbReference type="InterPro" id="IPR016181">
    <property type="entry name" value="Acyl_CoA_acyltransferase"/>
</dbReference>
<dbReference type="PROSITE" id="PS51186">
    <property type="entry name" value="GNAT"/>
    <property type="match status" value="1"/>
</dbReference>
<comment type="similarity">
    <text evidence="1">Belongs to the carbon-nitrogen hydrolase superfamily. NIT1/NIT2 family.</text>
</comment>
<dbReference type="GO" id="GO:0016747">
    <property type="term" value="F:acyltransferase activity, transferring groups other than amino-acyl groups"/>
    <property type="evidence" value="ECO:0007669"/>
    <property type="project" value="InterPro"/>
</dbReference>
<dbReference type="InterPro" id="IPR001110">
    <property type="entry name" value="UPF0012_CS"/>
</dbReference>
<protein>
    <submittedName>
        <fullName evidence="4">Bifunctional GNAT family N-acetyltransferase/carbon-nitrogen hydrolase family protein</fullName>
    </submittedName>
</protein>
<dbReference type="InterPro" id="IPR036526">
    <property type="entry name" value="C-N_Hydrolase_sf"/>
</dbReference>
<dbReference type="SUPFAM" id="SSF56317">
    <property type="entry name" value="Carbon-nitrogen hydrolase"/>
    <property type="match status" value="1"/>
</dbReference>
<sequence>MVKKQRQVKVRRWKPEDIPKIVEIQRAAYPKFADSDLCDERNYRFQIEAFPDGQILAEVGGKIVGYATSLIVQLSDESPWYSYEEITGVGTFSTHNPSGDTLYGADIAVHPDYRGHGIAGKLYQGRKRIMTRYNLMRMVAGGRIPGYKNHAGKMSPEEYIEKVKAGELKDMALNAHLKAGYEVMGVHLDYLIDEASLNYATLIEMPNPSFRPTRRKIAASAIKRPGRRVRVCAAQYLMRRISTLDEFEKQVDFFVSTAEEYHCHFLLFPELFTAQLFSLMDPDLETHEAVMKLSGYTERYVEMFREMARRSGIFIIGGSHPVPVEEGLVNAAHLFTPGGDVYTQEKLHITPGEKKHWGIKPGKGLKIFDTGLARIAIQVCYDVEFPEPSRLLTLAGMELMFVPFSTDERKSYMRVRYSAQARAVENMIYVVLAGNVGNLPQVRSFLINYGRAAVLTPSDFAFPMNAIQAEAESDTETVVITDLNLDDLAMQRGLGSVTHLRDRRPDLYEITPKLPIEIVRISR</sequence>
<evidence type="ECO:0000259" key="3">
    <source>
        <dbReference type="PROSITE" id="PS51186"/>
    </source>
</evidence>
<dbReference type="PANTHER" id="PTHR23088">
    <property type="entry name" value="NITRILASE-RELATED"/>
    <property type="match status" value="1"/>
</dbReference>
<feature type="domain" description="N-acetyltransferase" evidence="3">
    <location>
        <begin position="8"/>
        <end position="208"/>
    </location>
</feature>
<dbReference type="Proteomes" id="UP000605201">
    <property type="component" value="Unassembled WGS sequence"/>
</dbReference>
<evidence type="ECO:0000259" key="2">
    <source>
        <dbReference type="PROSITE" id="PS50263"/>
    </source>
</evidence>
<keyword evidence="4" id="KW-0378">Hydrolase</keyword>
<dbReference type="Pfam" id="PF00583">
    <property type="entry name" value="Acetyltransf_1"/>
    <property type="match status" value="1"/>
</dbReference>
<dbReference type="Pfam" id="PF00795">
    <property type="entry name" value="CN_hydrolase"/>
    <property type="match status" value="1"/>
</dbReference>
<evidence type="ECO:0000256" key="1">
    <source>
        <dbReference type="ARBA" id="ARBA00010613"/>
    </source>
</evidence>
<name>A0A8J6NS13_9BACT</name>
<dbReference type="GO" id="GO:0016787">
    <property type="term" value="F:hydrolase activity"/>
    <property type="evidence" value="ECO:0007669"/>
    <property type="project" value="UniProtKB-KW"/>
</dbReference>
<reference evidence="4 5" key="1">
    <citation type="submission" date="2020-08" db="EMBL/GenBank/DDBJ databases">
        <title>Bridging the membrane lipid divide: bacteria of the FCB group superphylum have the potential to synthesize archaeal ether lipids.</title>
        <authorList>
            <person name="Villanueva L."/>
            <person name="Von Meijenfeldt F.A.B."/>
            <person name="Westbye A.B."/>
            <person name="Yadav S."/>
            <person name="Hopmans E.C."/>
            <person name="Dutilh B.E."/>
            <person name="Sinninghe Damste J.S."/>
        </authorList>
    </citation>
    <scope>NUCLEOTIDE SEQUENCE [LARGE SCALE GENOMIC DNA]</scope>
    <source>
        <strain evidence="4">NIOZ-UU17</strain>
    </source>
</reference>